<dbReference type="InterPro" id="IPR017452">
    <property type="entry name" value="GPCR_Rhodpsn_7TM"/>
</dbReference>
<feature type="transmembrane region" description="Helical" evidence="11">
    <location>
        <begin position="153"/>
        <end position="178"/>
    </location>
</feature>
<evidence type="ECO:0000256" key="6">
    <source>
        <dbReference type="ARBA" id="ARBA00023136"/>
    </source>
</evidence>
<name>A0ABM0K1G2_APLCA</name>
<protein>
    <submittedName>
        <fullName evidence="14">Blue-sensitive opsin</fullName>
    </submittedName>
</protein>
<dbReference type="Pfam" id="PF00001">
    <property type="entry name" value="7tm_1"/>
    <property type="match status" value="1"/>
</dbReference>
<reference evidence="14" key="1">
    <citation type="submission" date="2025-08" db="UniProtKB">
        <authorList>
            <consortium name="RefSeq"/>
        </authorList>
    </citation>
    <scope>IDENTIFICATION</scope>
</reference>
<evidence type="ECO:0000256" key="7">
    <source>
        <dbReference type="ARBA" id="ARBA00023170"/>
    </source>
</evidence>
<keyword evidence="5 9" id="KW-0297">G-protein coupled receptor</keyword>
<feature type="transmembrane region" description="Helical" evidence="11">
    <location>
        <begin position="198"/>
        <end position="227"/>
    </location>
</feature>
<dbReference type="PRINTS" id="PR00237">
    <property type="entry name" value="GPCRRHODOPSN"/>
</dbReference>
<feature type="region of interest" description="Disordered" evidence="10">
    <location>
        <begin position="359"/>
        <end position="380"/>
    </location>
</feature>
<evidence type="ECO:0000256" key="3">
    <source>
        <dbReference type="ARBA" id="ARBA00022692"/>
    </source>
</evidence>
<evidence type="ECO:0000256" key="5">
    <source>
        <dbReference type="ARBA" id="ARBA00023040"/>
    </source>
</evidence>
<keyword evidence="4 11" id="KW-1133">Transmembrane helix</keyword>
<dbReference type="InterPro" id="IPR050569">
    <property type="entry name" value="TAAR"/>
</dbReference>
<evidence type="ECO:0000256" key="2">
    <source>
        <dbReference type="ARBA" id="ARBA00022475"/>
    </source>
</evidence>
<evidence type="ECO:0000256" key="1">
    <source>
        <dbReference type="ARBA" id="ARBA00004651"/>
    </source>
</evidence>
<dbReference type="PANTHER" id="PTHR24249:SF411">
    <property type="entry name" value="G-PROTEIN COUPLED RECEPTORS FAMILY 1 PROFILE DOMAIN-CONTAINING PROTEIN"/>
    <property type="match status" value="1"/>
</dbReference>
<keyword evidence="8 9" id="KW-0807">Transducer</keyword>
<accession>A0ABM0K1G2</accession>
<feature type="transmembrane region" description="Helical" evidence="11">
    <location>
        <begin position="294"/>
        <end position="313"/>
    </location>
</feature>
<feature type="transmembrane region" description="Helical" evidence="11">
    <location>
        <begin position="36"/>
        <end position="61"/>
    </location>
</feature>
<evidence type="ECO:0000256" key="9">
    <source>
        <dbReference type="RuleBase" id="RU000688"/>
    </source>
</evidence>
<keyword evidence="7 9" id="KW-0675">Receptor</keyword>
<gene>
    <name evidence="14" type="primary">LOC101855816</name>
</gene>
<keyword evidence="2" id="KW-1003">Cell membrane</keyword>
<dbReference type="CDD" id="cd00637">
    <property type="entry name" value="7tm_classA_rhodopsin-like"/>
    <property type="match status" value="1"/>
</dbReference>
<feature type="domain" description="G-protein coupled receptors family 1 profile" evidence="12">
    <location>
        <begin position="51"/>
        <end position="310"/>
    </location>
</feature>
<keyword evidence="13" id="KW-1185">Reference proteome</keyword>
<feature type="transmembrane region" description="Helical" evidence="11">
    <location>
        <begin position="253"/>
        <end position="274"/>
    </location>
</feature>
<dbReference type="PROSITE" id="PS00237">
    <property type="entry name" value="G_PROTEIN_RECEP_F1_1"/>
    <property type="match status" value="1"/>
</dbReference>
<dbReference type="Gene3D" id="1.20.1070.10">
    <property type="entry name" value="Rhodopsin 7-helix transmembrane proteins"/>
    <property type="match status" value="1"/>
</dbReference>
<evidence type="ECO:0000259" key="12">
    <source>
        <dbReference type="PROSITE" id="PS50262"/>
    </source>
</evidence>
<evidence type="ECO:0000313" key="14">
    <source>
        <dbReference type="RefSeq" id="XP_005106528.1"/>
    </source>
</evidence>
<comment type="subcellular location">
    <subcellularLocation>
        <location evidence="1">Cell membrane</location>
        <topology evidence="1">Multi-pass membrane protein</topology>
    </subcellularLocation>
</comment>
<proteinExistence type="inferred from homology"/>
<evidence type="ECO:0000256" key="8">
    <source>
        <dbReference type="ARBA" id="ARBA00023224"/>
    </source>
</evidence>
<comment type="similarity">
    <text evidence="9">Belongs to the G-protein coupled receptor 1 family.</text>
</comment>
<dbReference type="GeneID" id="101855816"/>
<feature type="transmembrane region" description="Helical" evidence="11">
    <location>
        <begin position="112"/>
        <end position="133"/>
    </location>
</feature>
<keyword evidence="6 11" id="KW-0472">Membrane</keyword>
<evidence type="ECO:0000256" key="10">
    <source>
        <dbReference type="SAM" id="MobiDB-lite"/>
    </source>
</evidence>
<evidence type="ECO:0000313" key="13">
    <source>
        <dbReference type="Proteomes" id="UP000694888"/>
    </source>
</evidence>
<evidence type="ECO:0000256" key="11">
    <source>
        <dbReference type="SAM" id="Phobius"/>
    </source>
</evidence>
<dbReference type="RefSeq" id="XP_005106528.1">
    <property type="nucleotide sequence ID" value="XM_005106471.3"/>
</dbReference>
<evidence type="ECO:0000256" key="4">
    <source>
        <dbReference type="ARBA" id="ARBA00022989"/>
    </source>
</evidence>
<dbReference type="SUPFAM" id="SSF81321">
    <property type="entry name" value="Family A G protein-coupled receptor-like"/>
    <property type="match status" value="1"/>
</dbReference>
<keyword evidence="3 9" id="KW-0812">Transmembrane</keyword>
<dbReference type="Proteomes" id="UP000694888">
    <property type="component" value="Unplaced"/>
</dbReference>
<sequence length="402" mass="45087">MEYTRNTTQLPFLQDGVSFQHGEWLGGINRGTLRTVLAIVSIVYAPFIVLSSSLIIASTCLVKKFHTAEDYIFVNLAAADLIVAVVQIPISVVALFPGTMHLIRSGKITCSIWHFSISIGSCSSLTFLFLLCVERSVAINMPFRYYQLVTKKVLIGAISFSWMLNWGRGAFSMTILSFNSTILPLERRCDFYLNFPLWYVKYIVMATVTIKLVLSAVLCVQIVIVAFRHARNINRCSIPRSIAQRKRARKHAISVKITVALMFLFILLWSPRIVVLVSDVIGYDNETVHKFNSIAWLILLTNSFVNAPVYAFCRPLYRDIYRQLLVTPPSRWGNLHRKMASVSDGGTTIGSIGLMPTRLSPTSSQRKDSECSHKPASPTVQVDSQVRFEFEPSSSSASSKKI</sequence>
<organism evidence="13 14">
    <name type="scientific">Aplysia californica</name>
    <name type="common">California sea hare</name>
    <dbReference type="NCBI Taxonomy" id="6500"/>
    <lineage>
        <taxon>Eukaryota</taxon>
        <taxon>Metazoa</taxon>
        <taxon>Spiralia</taxon>
        <taxon>Lophotrochozoa</taxon>
        <taxon>Mollusca</taxon>
        <taxon>Gastropoda</taxon>
        <taxon>Heterobranchia</taxon>
        <taxon>Euthyneura</taxon>
        <taxon>Tectipleura</taxon>
        <taxon>Aplysiida</taxon>
        <taxon>Aplysioidea</taxon>
        <taxon>Aplysiidae</taxon>
        <taxon>Aplysia</taxon>
    </lineage>
</organism>
<dbReference type="PROSITE" id="PS50262">
    <property type="entry name" value="G_PROTEIN_RECEP_F1_2"/>
    <property type="match status" value="1"/>
</dbReference>
<dbReference type="InterPro" id="IPR000276">
    <property type="entry name" value="GPCR_Rhodpsn"/>
</dbReference>
<dbReference type="PANTHER" id="PTHR24249">
    <property type="entry name" value="HISTAMINE RECEPTOR-RELATED G-PROTEIN COUPLED RECEPTOR"/>
    <property type="match status" value="1"/>
</dbReference>
<feature type="transmembrane region" description="Helical" evidence="11">
    <location>
        <begin position="73"/>
        <end position="100"/>
    </location>
</feature>